<dbReference type="GeneID" id="66859160"/>
<evidence type="ECO:0000256" key="2">
    <source>
        <dbReference type="ARBA" id="ARBA00022679"/>
    </source>
</evidence>
<dbReference type="Gene3D" id="3.40.50.150">
    <property type="entry name" value="Vaccinia Virus protein VP39"/>
    <property type="match status" value="1"/>
</dbReference>
<dbReference type="PANTHER" id="PTHR43167">
    <property type="entry name" value="PUTATIVE (AFU_ORTHOLOGUE AFUA_6G01830)-RELATED"/>
    <property type="match status" value="1"/>
</dbReference>
<dbReference type="EMBL" id="CP094298">
    <property type="protein sequence ID" value="UNZ01757.1"/>
    <property type="molecule type" value="Genomic_DNA"/>
</dbReference>
<evidence type="ECO:0000313" key="5">
    <source>
        <dbReference type="Proteomes" id="UP000829494"/>
    </source>
</evidence>
<organism evidence="4 5">
    <name type="scientific">Streptomyces rimosus subsp. rimosus</name>
    <dbReference type="NCBI Taxonomy" id="132474"/>
    <lineage>
        <taxon>Bacteria</taxon>
        <taxon>Bacillati</taxon>
        <taxon>Actinomycetota</taxon>
        <taxon>Actinomycetes</taxon>
        <taxon>Kitasatosporales</taxon>
        <taxon>Streptomycetaceae</taxon>
        <taxon>Streptomyces</taxon>
    </lineage>
</organism>
<dbReference type="CDD" id="cd02440">
    <property type="entry name" value="AdoMet_MTases"/>
    <property type="match status" value="1"/>
</dbReference>
<dbReference type="PANTHER" id="PTHR43167:SF1">
    <property type="entry name" value="PUTATIVE (AFU_ORTHOLOGUE AFUA_6G01830)-RELATED"/>
    <property type="match status" value="1"/>
</dbReference>
<dbReference type="InterPro" id="IPR002935">
    <property type="entry name" value="SAM_O-MeTrfase"/>
</dbReference>
<accession>A0ABY3YVD6</accession>
<dbReference type="SUPFAM" id="SSF53335">
    <property type="entry name" value="S-adenosyl-L-methionine-dependent methyltransferases"/>
    <property type="match status" value="1"/>
</dbReference>
<dbReference type="RefSeq" id="WP_003983696.1">
    <property type="nucleotide sequence ID" value="NZ_CP043497.1"/>
</dbReference>
<keyword evidence="1" id="KW-0489">Methyltransferase</keyword>
<keyword evidence="3" id="KW-0949">S-adenosyl-L-methionine</keyword>
<gene>
    <name evidence="4" type="ORF">SRIMR7_06370</name>
</gene>
<keyword evidence="5" id="KW-1185">Reference proteome</keyword>
<protein>
    <submittedName>
        <fullName evidence="4">O-methyltransferase</fullName>
    </submittedName>
</protein>
<evidence type="ECO:0000256" key="3">
    <source>
        <dbReference type="ARBA" id="ARBA00022691"/>
    </source>
</evidence>
<dbReference type="Pfam" id="PF13578">
    <property type="entry name" value="Methyltransf_24"/>
    <property type="match status" value="1"/>
</dbReference>
<proteinExistence type="predicted"/>
<dbReference type="InterPro" id="IPR029063">
    <property type="entry name" value="SAM-dependent_MTases_sf"/>
</dbReference>
<keyword evidence="2" id="KW-0808">Transferase</keyword>
<sequence>MRRLLPEPDPRFTAVLTELEERSLKEQRELEALRAQGGTALRERAGSFMLDVGPDVGQFLNSLVRAMAARTVVEVGGSVGYSTLWLAEAVRATGGRLHSIEVDPGKQAEQRENVTRAGLADVVELTALEAPAFVPTLAGPVDLVLLDHWKELYVRDFDACWPALRPGGLVVADNILVPKKNAEVIAAYRRHVGGVPDAQSQVLDINDGVEFTVKREVRPGVRRGPGSGP</sequence>
<name>A0ABY3YVD6_STRRM</name>
<evidence type="ECO:0000313" key="4">
    <source>
        <dbReference type="EMBL" id="UNZ01757.1"/>
    </source>
</evidence>
<reference evidence="4 5" key="1">
    <citation type="submission" date="2022-03" db="EMBL/GenBank/DDBJ databases">
        <title>Complete genome of Streptomyces rimosus ssp. rimosus R7 (=ATCC 10970).</title>
        <authorList>
            <person name="Beganovic S."/>
            <person name="Ruckert C."/>
            <person name="Busche T."/>
            <person name="Kalinowski J."/>
            <person name="Wittmann C."/>
        </authorList>
    </citation>
    <scope>NUCLEOTIDE SEQUENCE [LARGE SCALE GENOMIC DNA]</scope>
    <source>
        <strain evidence="4 5">R7</strain>
    </source>
</reference>
<evidence type="ECO:0000256" key="1">
    <source>
        <dbReference type="ARBA" id="ARBA00022603"/>
    </source>
</evidence>
<dbReference type="Proteomes" id="UP000829494">
    <property type="component" value="Chromosome"/>
</dbReference>
<dbReference type="PROSITE" id="PS51682">
    <property type="entry name" value="SAM_OMT_I"/>
    <property type="match status" value="1"/>
</dbReference>